<accession>A0ABN9XCB5</accession>
<evidence type="ECO:0000313" key="4">
    <source>
        <dbReference type="Proteomes" id="UP001189429"/>
    </source>
</evidence>
<feature type="chain" id="PRO_5046846259" evidence="2">
    <location>
        <begin position="26"/>
        <end position="376"/>
    </location>
</feature>
<evidence type="ECO:0000256" key="2">
    <source>
        <dbReference type="SAM" id="SignalP"/>
    </source>
</evidence>
<sequence length="376" mass="43168">MAACTASPTAWLVVLFGHIIPTAAALQVQQRTNTSSESSTTWTLLLSSTLGNTNIGDFSSGSTYGSESSYTWSDYRIGYTGSQLQAIGMFGMRVTTASGYSVEHFWTLSTSGFDNTCTSCNCGGNSLGSDYYWHGGRGGCWGSTHFGLKKEADVHSSCNVGGLEEGNAWGHFHRVHINTGVYFFGDSCINSWISTSGASGTTSGAPLRRRRPTRRHTRRPSRRPTRRHTRRPTRRPTRHPTRRPSRRLTRRPTRHPTRRPSPRPTRRLTRRPTRHPTRRPSRRLTRRPTRRLTRQPTRLPSRRHSRRLTRRPSRRHSRRPSRRPTRRPSRRPTRPPSRRPSRRPAQRRARRILWVGQRHIQLFFLELPWQEELAGA</sequence>
<feature type="signal peptide" evidence="2">
    <location>
        <begin position="1"/>
        <end position="25"/>
    </location>
</feature>
<reference evidence="3" key="1">
    <citation type="submission" date="2023-10" db="EMBL/GenBank/DDBJ databases">
        <authorList>
            <person name="Chen Y."/>
            <person name="Shah S."/>
            <person name="Dougan E. K."/>
            <person name="Thang M."/>
            <person name="Chan C."/>
        </authorList>
    </citation>
    <scope>NUCLEOTIDE SEQUENCE [LARGE SCALE GENOMIC DNA]</scope>
</reference>
<feature type="compositionally biased region" description="Basic residues" evidence="1">
    <location>
        <begin position="207"/>
        <end position="293"/>
    </location>
</feature>
<protein>
    <submittedName>
        <fullName evidence="3">Uncharacterized protein</fullName>
    </submittedName>
</protein>
<name>A0ABN9XCB5_9DINO</name>
<evidence type="ECO:0000256" key="1">
    <source>
        <dbReference type="SAM" id="MobiDB-lite"/>
    </source>
</evidence>
<dbReference type="Proteomes" id="UP001189429">
    <property type="component" value="Unassembled WGS sequence"/>
</dbReference>
<organism evidence="3 4">
    <name type="scientific">Prorocentrum cordatum</name>
    <dbReference type="NCBI Taxonomy" id="2364126"/>
    <lineage>
        <taxon>Eukaryota</taxon>
        <taxon>Sar</taxon>
        <taxon>Alveolata</taxon>
        <taxon>Dinophyceae</taxon>
        <taxon>Prorocentrales</taxon>
        <taxon>Prorocentraceae</taxon>
        <taxon>Prorocentrum</taxon>
    </lineage>
</organism>
<proteinExistence type="predicted"/>
<keyword evidence="2" id="KW-0732">Signal</keyword>
<feature type="compositionally biased region" description="Basic residues" evidence="1">
    <location>
        <begin position="300"/>
        <end position="348"/>
    </location>
</feature>
<keyword evidence="4" id="KW-1185">Reference proteome</keyword>
<evidence type="ECO:0000313" key="3">
    <source>
        <dbReference type="EMBL" id="CAK0895917.1"/>
    </source>
</evidence>
<comment type="caution">
    <text evidence="3">The sequence shown here is derived from an EMBL/GenBank/DDBJ whole genome shotgun (WGS) entry which is preliminary data.</text>
</comment>
<feature type="compositionally biased region" description="Low complexity" evidence="1">
    <location>
        <begin position="195"/>
        <end position="205"/>
    </location>
</feature>
<feature type="region of interest" description="Disordered" evidence="1">
    <location>
        <begin position="195"/>
        <end position="348"/>
    </location>
</feature>
<gene>
    <name evidence="3" type="ORF">PCOR1329_LOCUS74517</name>
</gene>
<dbReference type="EMBL" id="CAUYUJ010020108">
    <property type="protein sequence ID" value="CAK0895917.1"/>
    <property type="molecule type" value="Genomic_DNA"/>
</dbReference>